<evidence type="ECO:0000313" key="1">
    <source>
        <dbReference type="EMBL" id="OES34159.1"/>
    </source>
</evidence>
<evidence type="ECO:0000313" key="2">
    <source>
        <dbReference type="Proteomes" id="UP000095392"/>
    </source>
</evidence>
<keyword evidence="2" id="KW-1185">Reference proteome</keyword>
<dbReference type="Proteomes" id="UP000095392">
    <property type="component" value="Unassembled WGS sequence"/>
</dbReference>
<protein>
    <recommendedName>
        <fullName evidence="3">Transposase</fullName>
    </recommendedName>
</protein>
<evidence type="ECO:0008006" key="3">
    <source>
        <dbReference type="Google" id="ProtNLM"/>
    </source>
</evidence>
<sequence length="57" mass="6624">MPNSFRNKTLKIAIQFKGTEFGRKKWTMNVILERFAEEILLLLDEQGAISCYETNVS</sequence>
<proteinExistence type="predicted"/>
<dbReference type="EMBL" id="MIPY01000008">
    <property type="protein sequence ID" value="OES34159.1"/>
    <property type="molecule type" value="Genomic_DNA"/>
</dbReference>
<gene>
    <name evidence="1" type="ORF">BFV95_0786</name>
</gene>
<comment type="caution">
    <text evidence="1">The sequence shown here is derived from an EMBL/GenBank/DDBJ whole genome shotgun (WGS) entry which is preliminary data.</text>
</comment>
<organism evidence="1 2">
    <name type="scientific">Alteromonas macleodii</name>
    <name type="common">Pseudoalteromonas macleodii</name>
    <dbReference type="NCBI Taxonomy" id="28108"/>
    <lineage>
        <taxon>Bacteria</taxon>
        <taxon>Pseudomonadati</taxon>
        <taxon>Pseudomonadota</taxon>
        <taxon>Gammaproteobacteria</taxon>
        <taxon>Alteromonadales</taxon>
        <taxon>Alteromonadaceae</taxon>
        <taxon>Alteromonas/Salinimonas group</taxon>
        <taxon>Alteromonas</taxon>
    </lineage>
</organism>
<name>A0AB36FXI5_ALTMA</name>
<dbReference type="AlphaFoldDB" id="A0AB36FXI5"/>
<reference evidence="1 2" key="1">
    <citation type="submission" date="2016-09" db="EMBL/GenBank/DDBJ databases">
        <title>Draft Genome Sequence of four Alteromonas macleodii strains isolated from copper coupons and grown long-term at elevated copper levels.</title>
        <authorList>
            <person name="Cusick K."/>
            <person name="Dale J."/>
            <person name="Little B."/>
            <person name="Biffinger J."/>
        </authorList>
    </citation>
    <scope>NUCLEOTIDE SEQUENCE [LARGE SCALE GENOMIC DNA]</scope>
    <source>
        <strain evidence="1 2">KCP01</strain>
    </source>
</reference>
<accession>A0AB36FXI5</accession>